<dbReference type="PROSITE" id="PS50114">
    <property type="entry name" value="GATA_ZN_FINGER_2"/>
    <property type="match status" value="1"/>
</dbReference>
<feature type="region of interest" description="Disordered" evidence="2">
    <location>
        <begin position="144"/>
        <end position="164"/>
    </location>
</feature>
<evidence type="ECO:0000313" key="5">
    <source>
        <dbReference type="JaponicusDB" id="SJAG_03183"/>
    </source>
</evidence>
<dbReference type="InterPro" id="IPR057725">
    <property type="entry name" value="Ams2-SPT21_N"/>
</dbReference>
<dbReference type="PROSITE" id="PS00344">
    <property type="entry name" value="GATA_ZN_FINGER_1"/>
    <property type="match status" value="1"/>
</dbReference>
<dbReference type="JaponicusDB" id="SJAG_03183">
    <property type="gene designation" value="ams2"/>
</dbReference>
<dbReference type="CDD" id="cd00202">
    <property type="entry name" value="ZnF_GATA"/>
    <property type="match status" value="1"/>
</dbReference>
<dbReference type="GO" id="GO:0034506">
    <property type="term" value="C:chromosome, centromeric core domain"/>
    <property type="evidence" value="ECO:0007669"/>
    <property type="project" value="EnsemblFungi"/>
</dbReference>
<dbReference type="PANTHER" id="PTHR39147">
    <property type="entry name" value="PROTEIN SPT21"/>
    <property type="match status" value="1"/>
</dbReference>
<name>B6K3J7_SCHJY</name>
<keyword evidence="1" id="KW-0863">Zinc-finger</keyword>
<gene>
    <name evidence="5" type="primary">ams2</name>
    <name evidence="4" type="ORF">SJAG_03183</name>
</gene>
<dbReference type="OrthoDB" id="3199820at2759"/>
<evidence type="ECO:0000256" key="2">
    <source>
        <dbReference type="SAM" id="MobiDB-lite"/>
    </source>
</evidence>
<dbReference type="GO" id="GO:0019237">
    <property type="term" value="F:centromeric DNA binding"/>
    <property type="evidence" value="ECO:0007669"/>
    <property type="project" value="EnsemblFungi"/>
</dbReference>
<dbReference type="FunFam" id="3.30.50.10:FF:000059">
    <property type="entry name" value="Similar to transcription factor Zn, GATA"/>
    <property type="match status" value="1"/>
</dbReference>
<organism evidence="4 6">
    <name type="scientific">Schizosaccharomyces japonicus (strain yFS275 / FY16936)</name>
    <name type="common">Fission yeast</name>
    <dbReference type="NCBI Taxonomy" id="402676"/>
    <lineage>
        <taxon>Eukaryota</taxon>
        <taxon>Fungi</taxon>
        <taxon>Dikarya</taxon>
        <taxon>Ascomycota</taxon>
        <taxon>Taphrinomycotina</taxon>
        <taxon>Schizosaccharomycetes</taxon>
        <taxon>Schizosaccharomycetales</taxon>
        <taxon>Schizosaccharomycetaceae</taxon>
        <taxon>Schizosaccharomyces</taxon>
    </lineage>
</organism>
<dbReference type="EMBL" id="KE651167">
    <property type="protein sequence ID" value="EEB08054.1"/>
    <property type="molecule type" value="Genomic_DNA"/>
</dbReference>
<keyword evidence="1" id="KW-0862">Zinc</keyword>
<dbReference type="AlphaFoldDB" id="B6K3J7"/>
<evidence type="ECO:0000313" key="6">
    <source>
        <dbReference type="Proteomes" id="UP000001744"/>
    </source>
</evidence>
<evidence type="ECO:0000313" key="4">
    <source>
        <dbReference type="EMBL" id="EEB08054.1"/>
    </source>
</evidence>
<dbReference type="RefSeq" id="XP_002174347.1">
    <property type="nucleotide sequence ID" value="XM_002174311.2"/>
</dbReference>
<feature type="compositionally biased region" description="Polar residues" evidence="2">
    <location>
        <begin position="443"/>
        <end position="459"/>
    </location>
</feature>
<keyword evidence="6" id="KW-1185">Reference proteome</keyword>
<dbReference type="Pfam" id="PF25823">
    <property type="entry name" value="Ams2-SPT21_N"/>
    <property type="match status" value="1"/>
</dbReference>
<dbReference type="GO" id="GO:0008270">
    <property type="term" value="F:zinc ion binding"/>
    <property type="evidence" value="ECO:0007669"/>
    <property type="project" value="UniProtKB-KW"/>
</dbReference>
<feature type="compositionally biased region" description="Polar residues" evidence="2">
    <location>
        <begin position="577"/>
        <end position="589"/>
    </location>
</feature>
<dbReference type="InterPro" id="IPR000679">
    <property type="entry name" value="Znf_GATA"/>
</dbReference>
<evidence type="ECO:0000256" key="1">
    <source>
        <dbReference type="PROSITE-ProRule" id="PRU00094"/>
    </source>
</evidence>
<feature type="region of interest" description="Disordered" evidence="2">
    <location>
        <begin position="565"/>
        <end position="589"/>
    </location>
</feature>
<feature type="domain" description="GATA-type" evidence="3">
    <location>
        <begin position="338"/>
        <end position="377"/>
    </location>
</feature>
<dbReference type="InterPro" id="IPR013088">
    <property type="entry name" value="Znf_NHR/GATA"/>
</dbReference>
<dbReference type="VEuPathDB" id="FungiDB:SJAG_03183"/>
<dbReference type="Proteomes" id="UP000001744">
    <property type="component" value="Unassembled WGS sequence"/>
</dbReference>
<feature type="compositionally biased region" description="Basic and acidic residues" evidence="2">
    <location>
        <begin position="420"/>
        <end position="429"/>
    </location>
</feature>
<reference evidence="4 6" key="1">
    <citation type="journal article" date="2011" name="Science">
        <title>Comparative functional genomics of the fission yeasts.</title>
        <authorList>
            <person name="Rhind N."/>
            <person name="Chen Z."/>
            <person name="Yassour M."/>
            <person name="Thompson D.A."/>
            <person name="Haas B.J."/>
            <person name="Habib N."/>
            <person name="Wapinski I."/>
            <person name="Roy S."/>
            <person name="Lin M.F."/>
            <person name="Heiman D.I."/>
            <person name="Young S.K."/>
            <person name="Furuya K."/>
            <person name="Guo Y."/>
            <person name="Pidoux A."/>
            <person name="Chen H.M."/>
            <person name="Robbertse B."/>
            <person name="Goldberg J.M."/>
            <person name="Aoki K."/>
            <person name="Bayne E.H."/>
            <person name="Berlin A.M."/>
            <person name="Desjardins C.A."/>
            <person name="Dobbs E."/>
            <person name="Dukaj L."/>
            <person name="Fan L."/>
            <person name="FitzGerald M.G."/>
            <person name="French C."/>
            <person name="Gujja S."/>
            <person name="Hansen K."/>
            <person name="Keifenheim D."/>
            <person name="Levin J.Z."/>
            <person name="Mosher R.A."/>
            <person name="Mueller C.A."/>
            <person name="Pfiffner J."/>
            <person name="Priest M."/>
            <person name="Russ C."/>
            <person name="Smialowska A."/>
            <person name="Swoboda P."/>
            <person name="Sykes S.M."/>
            <person name="Vaughn M."/>
            <person name="Vengrova S."/>
            <person name="Yoder R."/>
            <person name="Zeng Q."/>
            <person name="Allshire R."/>
            <person name="Baulcombe D."/>
            <person name="Birren B.W."/>
            <person name="Brown W."/>
            <person name="Ekwall K."/>
            <person name="Kellis M."/>
            <person name="Leatherwood J."/>
            <person name="Levin H."/>
            <person name="Margalit H."/>
            <person name="Martienssen R."/>
            <person name="Nieduszynski C.A."/>
            <person name="Spatafora J.W."/>
            <person name="Friedman N."/>
            <person name="Dalgaard J.Z."/>
            <person name="Baumann P."/>
            <person name="Niki H."/>
            <person name="Regev A."/>
            <person name="Nusbaum C."/>
        </authorList>
    </citation>
    <scope>NUCLEOTIDE SEQUENCE [LARGE SCALE GENOMIC DNA]</scope>
    <source>
        <strain evidence="6">yFS275 / FY16936</strain>
    </source>
</reference>
<keyword evidence="1" id="KW-0479">Metal-binding</keyword>
<feature type="region of interest" description="Disordered" evidence="2">
    <location>
        <begin position="420"/>
        <end position="480"/>
    </location>
</feature>
<dbReference type="GO" id="GO:0001228">
    <property type="term" value="F:DNA-binding transcription activator activity, RNA polymerase II-specific"/>
    <property type="evidence" value="ECO:0007669"/>
    <property type="project" value="EnsemblFungi"/>
</dbReference>
<dbReference type="GeneID" id="7049095"/>
<evidence type="ECO:0000259" key="3">
    <source>
        <dbReference type="PROSITE" id="PS50114"/>
    </source>
</evidence>
<proteinExistence type="predicted"/>
<dbReference type="SMART" id="SM00401">
    <property type="entry name" value="ZnF_GATA"/>
    <property type="match status" value="1"/>
</dbReference>
<dbReference type="eggNOG" id="ENOG502QUGJ">
    <property type="taxonomic scope" value="Eukaryota"/>
</dbReference>
<dbReference type="STRING" id="402676.B6K3J7"/>
<feature type="region of interest" description="Disordered" evidence="2">
    <location>
        <begin position="224"/>
        <end position="253"/>
    </location>
</feature>
<dbReference type="OMA" id="KTANWRN"/>
<dbReference type="GO" id="GO:0000785">
    <property type="term" value="C:chromatin"/>
    <property type="evidence" value="ECO:0007669"/>
    <property type="project" value="EnsemblFungi"/>
</dbReference>
<accession>B6K3J7</accession>
<dbReference type="HOGENOM" id="CLU_404984_0_0_1"/>
<dbReference type="InterPro" id="IPR042403">
    <property type="entry name" value="Spt21/Ams2"/>
</dbReference>
<dbReference type="PANTHER" id="PTHR39147:SF1">
    <property type="entry name" value="PROTEIN SPT21"/>
    <property type="match status" value="1"/>
</dbReference>
<protein>
    <submittedName>
        <fullName evidence="4">Cell cycle regulated GATA-type transcription factor Ams2</fullName>
    </submittedName>
</protein>
<dbReference type="SUPFAM" id="SSF57716">
    <property type="entry name" value="Glucocorticoid receptor-like (DNA-binding domain)"/>
    <property type="match status" value="1"/>
</dbReference>
<sequence>MTEEQCLPLRVIYNIGSNSSIRCLARSKTPVPVKFVAINDGQQRVCQVELRHVVQTICNSSPELRLGLQTDFSVYFMDVLEVEELFVGLGVWSELLEACTASSTIKEPTDATYVTGKIMTRCSRENLQLHMRFHEFQKPTVSKTTFSDTQVHEEDAPSSSLKDVSSVSSCSNLLTKAENTASNILAPIHRNTPGVSNAISSSIENNSNKGFATPALLVKPAKVDAKSASQTENDSKSVLVPGPPQTNNTFAQPPSILACNNAARKRRRDGPLSLESAYIASQLQNPLEREHVQDFIKQQVKLARARLDRRLPKVARGEKRVQEQLTMSVQAGKIPTYCENCGTIKTANWRNAQLLGGIVNLCNACGIYWYNHKALRPQALWNTFKLFSSGDVPKDDEFAQLEAAVYRLCQQRKNDHPVFKKLSTSKEKQASSNLETGPESRAKSVNPTRQNSQPTSNKTLTKDSLRRIQSSPPCLPNTEFLPREPLSELALPDPWLVLPNAPNTDFLVPQLTAKDTLSASDKENNLRKFDLPILDPNSMNSANNNEPVLPLKDSSFLNEDEQLESFFRTPPRKSTKKLPQSPSPWRSELFNSETDNLCLTPLKEKAKVDLSLVFSPPEQIDTRKANSPHLPEKPETTPDLVLSSQLEQEDDWNANALTTELVLPSSPPTALPFERFLVN</sequence>
<dbReference type="Pfam" id="PF00320">
    <property type="entry name" value="GATA"/>
    <property type="match status" value="1"/>
</dbReference>
<dbReference type="GO" id="GO:0034080">
    <property type="term" value="P:CENP-A containing chromatin assembly"/>
    <property type="evidence" value="ECO:0007669"/>
    <property type="project" value="EnsemblFungi"/>
</dbReference>
<dbReference type="Gene3D" id="3.30.50.10">
    <property type="entry name" value="Erythroid Transcription Factor GATA-1, subunit A"/>
    <property type="match status" value="1"/>
</dbReference>